<evidence type="ECO:0008006" key="4">
    <source>
        <dbReference type="Google" id="ProtNLM"/>
    </source>
</evidence>
<dbReference type="AlphaFoldDB" id="A0A1M6C5T7"/>
<sequence>MSKLVFEPAFTYPENRYFSEMIELPGGFGQLWAFYGILISETLRSKTMDPSYKLTRSAVWQQLKNDLIGKDSHRGVSLTYSWLANQFGHISLGVIPTMVVYVLLRNYSSYEAPAIWAGIFVSMAWLLFELYNFLGPLLIRRQTGSKLFYRGSGNRFIFSPQWRNIAFDTFTDLCFFWFGALTTAGLIAYDGVSRLLSVFGFTWVFVVVFFVFGFMVYASRYWYMVKMYQNYAYYPYQFRLSQWDYNMDGADVERVLAYTDKCKDQNGNHMLIFGEKGSGKSSLGVGIANEVSITRKAALYVTGVKLYGMFLDQIGPNKLKRYWTWKQAAILVVDDINPGRPIREELVSPQKLLQFIDCYGQDQKGTNRSLLKNKNVVWILGDDQISSPGEWTQLLQDLGVEASKITSIFL</sequence>
<accession>A0A1M6C5T7</accession>
<dbReference type="Gene3D" id="3.40.50.300">
    <property type="entry name" value="P-loop containing nucleotide triphosphate hydrolases"/>
    <property type="match status" value="1"/>
</dbReference>
<evidence type="ECO:0000313" key="2">
    <source>
        <dbReference type="EMBL" id="SHI56114.1"/>
    </source>
</evidence>
<evidence type="ECO:0000256" key="1">
    <source>
        <dbReference type="SAM" id="Phobius"/>
    </source>
</evidence>
<keyword evidence="1" id="KW-0472">Membrane</keyword>
<name>A0A1M6C5T7_9FLAO</name>
<dbReference type="EMBL" id="FQYU01000001">
    <property type="protein sequence ID" value="SHI56114.1"/>
    <property type="molecule type" value="Genomic_DNA"/>
</dbReference>
<dbReference type="InterPro" id="IPR027417">
    <property type="entry name" value="P-loop_NTPase"/>
</dbReference>
<organism evidence="2 3">
    <name type="scientific">Pseudozobellia thermophila</name>
    <dbReference type="NCBI Taxonomy" id="192903"/>
    <lineage>
        <taxon>Bacteria</taxon>
        <taxon>Pseudomonadati</taxon>
        <taxon>Bacteroidota</taxon>
        <taxon>Flavobacteriia</taxon>
        <taxon>Flavobacteriales</taxon>
        <taxon>Flavobacteriaceae</taxon>
        <taxon>Pseudozobellia</taxon>
    </lineage>
</organism>
<feature type="transmembrane region" description="Helical" evidence="1">
    <location>
        <begin position="165"/>
        <end position="189"/>
    </location>
</feature>
<keyword evidence="3" id="KW-1185">Reference proteome</keyword>
<dbReference type="RefSeq" id="WP_094766509.1">
    <property type="nucleotide sequence ID" value="NZ_FQYU01000001.1"/>
</dbReference>
<reference evidence="3" key="1">
    <citation type="submission" date="2016-11" db="EMBL/GenBank/DDBJ databases">
        <authorList>
            <person name="Varghese N."/>
            <person name="Submissions S."/>
        </authorList>
    </citation>
    <scope>NUCLEOTIDE SEQUENCE [LARGE SCALE GENOMIC DNA]</scope>
    <source>
        <strain evidence="3">DSM 19858</strain>
    </source>
</reference>
<keyword evidence="1" id="KW-0812">Transmembrane</keyword>
<feature type="transmembrane region" description="Helical" evidence="1">
    <location>
        <begin position="195"/>
        <end position="218"/>
    </location>
</feature>
<proteinExistence type="predicted"/>
<evidence type="ECO:0000313" key="3">
    <source>
        <dbReference type="Proteomes" id="UP000184543"/>
    </source>
</evidence>
<dbReference type="Proteomes" id="UP000184543">
    <property type="component" value="Unassembled WGS sequence"/>
</dbReference>
<dbReference type="STRING" id="192903.SAMN04488513_101644"/>
<keyword evidence="1" id="KW-1133">Transmembrane helix</keyword>
<feature type="transmembrane region" description="Helical" evidence="1">
    <location>
        <begin position="115"/>
        <end position="139"/>
    </location>
</feature>
<protein>
    <recommendedName>
        <fullName evidence="4">IstB-like ATP binding protein</fullName>
    </recommendedName>
</protein>
<gene>
    <name evidence="2" type="ORF">SAMN04488513_101644</name>
</gene>
<dbReference type="SUPFAM" id="SSF52540">
    <property type="entry name" value="P-loop containing nucleoside triphosphate hydrolases"/>
    <property type="match status" value="1"/>
</dbReference>
<dbReference type="OrthoDB" id="927105at2"/>
<feature type="transmembrane region" description="Helical" evidence="1">
    <location>
        <begin position="82"/>
        <end position="103"/>
    </location>
</feature>